<dbReference type="PATRIC" id="fig|1855411.3.peg.2"/>
<dbReference type="AlphaFoldDB" id="A0A1D8S1K2"/>
<dbReference type="InterPro" id="IPR036388">
    <property type="entry name" value="WH-like_DNA-bd_sf"/>
</dbReference>
<dbReference type="Proteomes" id="UP000186165">
    <property type="component" value="Chromosome"/>
</dbReference>
<protein>
    <recommendedName>
        <fullName evidence="5">ArsR family transcriptional regulator</fullName>
    </recommendedName>
</protein>
<dbReference type="RefSeq" id="WP_070364005.1">
    <property type="nucleotide sequence ID" value="NZ_CP016070.1"/>
</dbReference>
<dbReference type="EMBL" id="CP016070">
    <property type="protein sequence ID" value="AOW79213.1"/>
    <property type="molecule type" value="Genomic_DNA"/>
</dbReference>
<dbReference type="Gene3D" id="1.10.10.10">
    <property type="entry name" value="Winged helix-like DNA-binding domain superfamily/Winged helix DNA-binding domain"/>
    <property type="match status" value="1"/>
</dbReference>
<dbReference type="KEGG" id="hhsr:HSR6_0002"/>
<dbReference type="Proteomes" id="UP000185608">
    <property type="component" value="Chromosome"/>
</dbReference>
<dbReference type="InterPro" id="IPR036390">
    <property type="entry name" value="WH_DNA-bd_sf"/>
</dbReference>
<name>A0A1D8S1K2_9EURY</name>
<dbReference type="SUPFAM" id="SSF46785">
    <property type="entry name" value="Winged helix' DNA-binding domain"/>
    <property type="match status" value="1"/>
</dbReference>
<evidence type="ECO:0000313" key="1">
    <source>
        <dbReference type="EMBL" id="AOW79213.1"/>
    </source>
</evidence>
<dbReference type="STRING" id="1873524.HSR6_0002"/>
<gene>
    <name evidence="2" type="ORF">HSR6_0002</name>
    <name evidence="1" type="ORF">HTSR_0002</name>
</gene>
<reference evidence="1 3" key="1">
    <citation type="submission" date="2016-06" db="EMBL/GenBank/DDBJ databases">
        <title>Discovery of anaerobic lithoheterotrophic haloarchaeon capable of sulfur respiration by hydrogen and formate.</title>
        <authorList>
            <person name="Sorokin D.Y."/>
            <person name="Kublanov I.V."/>
            <person name="Roman P."/>
            <person name="Sinninghe Damste J.S."/>
            <person name="Golyshin P.N."/>
            <person name="Rojo D."/>
            <person name="Ciordia S."/>
            <person name="Mena Md.C."/>
            <person name="Ferrer M."/>
            <person name="Smedile F."/>
            <person name="Messina E."/>
            <person name="La Cono V."/>
            <person name="Yakimov M.M."/>
        </authorList>
    </citation>
    <scope>NUCLEOTIDE SEQUENCE [LARGE SCALE GENOMIC DNA]</scope>
    <source>
        <strain evidence="1 3">HTSR1</strain>
    </source>
</reference>
<organism evidence="1 3">
    <name type="scientific">Halodesulfurarchaeum formicicum</name>
    <dbReference type="NCBI Taxonomy" id="1873524"/>
    <lineage>
        <taxon>Archaea</taxon>
        <taxon>Methanobacteriati</taxon>
        <taxon>Methanobacteriota</taxon>
        <taxon>Stenosarchaea group</taxon>
        <taxon>Halobacteria</taxon>
        <taxon>Halobacteriales</taxon>
        <taxon>Halobacteriaceae</taxon>
        <taxon>Halodesulfurarchaeum</taxon>
    </lineage>
</organism>
<dbReference type="OrthoDB" id="10985at2157"/>
<reference evidence="2" key="3">
    <citation type="journal article" date="2017" name="ISME J.">
        <title>Discovery of anaerobic lithoheterotrophic haloarchaea, ubiquitous in hypersaline habitats.</title>
        <authorList>
            <person name="Sorokin D.Y."/>
            <person name="Messina E."/>
            <person name="Smedile F."/>
            <person name="Roman P."/>
            <person name="Damste J.S.S."/>
            <person name="Ciordia S."/>
            <person name="Mena M.C."/>
            <person name="Ferrer M."/>
            <person name="Golyshin P.N."/>
            <person name="Kublanov I.V."/>
            <person name="Samarov N.I."/>
            <person name="Toshchakov S.V."/>
            <person name="La Cono V."/>
            <person name="Yakimov M.M."/>
        </authorList>
    </citation>
    <scope>NUCLEOTIDE SEQUENCE</scope>
    <source>
        <strain evidence="2">HSR6</strain>
    </source>
</reference>
<evidence type="ECO:0000313" key="4">
    <source>
        <dbReference type="Proteomes" id="UP000186165"/>
    </source>
</evidence>
<dbReference type="EMBL" id="CP016804">
    <property type="protein sequence ID" value="APE94479.1"/>
    <property type="molecule type" value="Genomic_DNA"/>
</dbReference>
<sequence length="125" mass="14292">MVAGPLRDVDTPDTQAVFAALEDSDCRRIIEHLDDPRTAKELSENCDLPLSTTYRKLDILTEASLLSERTVIQSDGHHTTQYEVAFERVQIGLDEDHDIEVAIQRQPESTDERLETLWAEVRRET</sequence>
<evidence type="ECO:0000313" key="2">
    <source>
        <dbReference type="EMBL" id="APE94479.1"/>
    </source>
</evidence>
<reference evidence="4" key="2">
    <citation type="submission" date="2016-08" db="EMBL/GenBank/DDBJ databases">
        <title>Discovery of first anaerobic lithoheterotrophic haloarchae widely represented in hypersaline habitats.</title>
        <authorList>
            <person name="Sorokin D.Y."/>
            <person name="Kublanov I.V."/>
            <person name="Roman P."/>
            <person name="Sinninghe Damste J.S."/>
            <person name="Golyshin P.N."/>
            <person name="Rojo D."/>
            <person name="Ciordia S."/>
            <person name="Mena Md.C."/>
            <person name="Ferrer M."/>
            <person name="Smedile F."/>
            <person name="Messina E."/>
            <person name="La Cono V."/>
            <person name="Yakimov M.M."/>
        </authorList>
    </citation>
    <scope>NUCLEOTIDE SEQUENCE [LARGE SCALE GENOMIC DNA]</scope>
    <source>
        <strain evidence="4">HSR6</strain>
    </source>
</reference>
<proteinExistence type="predicted"/>
<accession>A0A1D8S1K2</accession>
<evidence type="ECO:0008006" key="5">
    <source>
        <dbReference type="Google" id="ProtNLM"/>
    </source>
</evidence>
<dbReference type="KEGG" id="halh:HTSR_0002"/>
<dbReference type="GeneID" id="30416532"/>
<evidence type="ECO:0000313" key="3">
    <source>
        <dbReference type="Proteomes" id="UP000185608"/>
    </source>
</evidence>
<keyword evidence="4" id="KW-1185">Reference proteome</keyword>
<accession>A0A1J1A9R0</accession>
<dbReference type="Pfam" id="PF12840">
    <property type="entry name" value="HTH_20"/>
    <property type="match status" value="1"/>
</dbReference>